<feature type="compositionally biased region" description="Low complexity" evidence="8">
    <location>
        <begin position="564"/>
        <end position="573"/>
    </location>
</feature>
<dbReference type="Gene3D" id="3.30.300.30">
    <property type="match status" value="1"/>
</dbReference>
<dbReference type="InterPro" id="IPR000873">
    <property type="entry name" value="AMP-dep_synth/lig_dom"/>
</dbReference>
<evidence type="ECO:0000256" key="3">
    <source>
        <dbReference type="ARBA" id="ARBA00022598"/>
    </source>
</evidence>
<keyword evidence="3 11" id="KW-0436">Ligase</keyword>
<proteinExistence type="predicted"/>
<dbReference type="InterPro" id="IPR045851">
    <property type="entry name" value="AMP-bd_C_sf"/>
</dbReference>
<feature type="domain" description="AMP-binding enzyme C-terminal" evidence="10">
    <location>
        <begin position="475"/>
        <end position="550"/>
    </location>
</feature>
<evidence type="ECO:0000256" key="1">
    <source>
        <dbReference type="ARBA" id="ARBA00004170"/>
    </source>
</evidence>
<name>A0A395R1N9_9PSED</name>
<feature type="compositionally biased region" description="Basic and acidic residues" evidence="8">
    <location>
        <begin position="552"/>
        <end position="563"/>
    </location>
</feature>
<dbReference type="EC" id="6.2.1.3" evidence="5"/>
<dbReference type="Proteomes" id="UP000265411">
    <property type="component" value="Unassembled WGS sequence"/>
</dbReference>
<comment type="subcellular location">
    <subcellularLocation>
        <location evidence="1">Membrane</location>
        <topology evidence="1">Peripheral membrane protein</topology>
    </subcellularLocation>
</comment>
<gene>
    <name evidence="11" type="ORF">ASB58_13820</name>
</gene>
<accession>A0A395R1N9</accession>
<evidence type="ECO:0000256" key="8">
    <source>
        <dbReference type="SAM" id="MobiDB-lite"/>
    </source>
</evidence>
<dbReference type="InterPro" id="IPR025110">
    <property type="entry name" value="AMP-bd_C"/>
</dbReference>
<dbReference type="SUPFAM" id="SSF56801">
    <property type="entry name" value="Acetyl-CoA synthetase-like"/>
    <property type="match status" value="1"/>
</dbReference>
<dbReference type="InterPro" id="IPR050237">
    <property type="entry name" value="ATP-dep_AMP-bd_enzyme"/>
</dbReference>
<sequence>MWRRAVTTQRRWLKSYPDDINWELEHTAEAVPSLLDAAVAEFPDNPAIDFFGAKMSYRELSQQVARFARGLQQIGVGPGVHVGLYLPNCPHYFIAFLGVLRAGGVVVNYSPLDAERTLEHKIEDSQTDVMVTLDLEAFYPRMVSLMSRTRLRHLVVGELTEFCAQASDEQRNLLGPQAQVAWGADCSRFAALLNNDGNYQNHPLDNPADALAVLQYTGGTTGVPKGAILTHGNITASCAQLREVLNSAIVPGQERVLAVLPPFHIYALMVNMIFGLRAAAELYLHPRFDVPTVLREISQNRITTFPGVPTMFIGLLAHPQTAEHDLTSLKMCNSGGAPLPVEVQQQYRVRSGCALREGWGMTETTTSGTFTPRDAAPRPGSCGIPVPGTQIRILPLDGGETELPAGERGEVCIQGPNITAGYWKRPDATAEAMTSEGFLRTGDIGYMDEDGYVYIVDRTKDMILCSGYNVYPRVIEEAIYEYPGVEEVSVIGVDDAYRGQAPKAFIKLKDGAEAFDFETLQAFLASRLGKHERLSAMEIRPELPKTPVGKLSKKELYEEERQRQASAASAATA</sequence>
<dbReference type="PANTHER" id="PTHR43767:SF8">
    <property type="entry name" value="LONG-CHAIN-FATTY-ACID--COA LIGASE"/>
    <property type="match status" value="1"/>
</dbReference>
<comment type="caution">
    <text evidence="11">The sequence shown here is derived from an EMBL/GenBank/DDBJ whole genome shotgun (WGS) entry which is preliminary data.</text>
</comment>
<protein>
    <recommendedName>
        <fullName evidence="6">Long-chain-fatty-acid--CoA ligase</fullName>
        <ecNumber evidence="5">6.2.1.3</ecNumber>
    </recommendedName>
    <alternativeName>
        <fullName evidence="7">Long-chain acyl-CoA synthetase</fullName>
    </alternativeName>
</protein>
<dbReference type="Gene3D" id="3.40.50.12780">
    <property type="entry name" value="N-terminal domain of ligase-like"/>
    <property type="match status" value="1"/>
</dbReference>
<evidence type="ECO:0000313" key="11">
    <source>
        <dbReference type="EMBL" id="RGP54045.1"/>
    </source>
</evidence>
<dbReference type="GO" id="GO:0004467">
    <property type="term" value="F:long-chain fatty acid-CoA ligase activity"/>
    <property type="evidence" value="ECO:0007669"/>
    <property type="project" value="UniProtKB-EC"/>
</dbReference>
<evidence type="ECO:0000259" key="10">
    <source>
        <dbReference type="Pfam" id="PF13193"/>
    </source>
</evidence>
<evidence type="ECO:0000256" key="5">
    <source>
        <dbReference type="ARBA" id="ARBA00026121"/>
    </source>
</evidence>
<evidence type="ECO:0000256" key="7">
    <source>
        <dbReference type="ARBA" id="ARBA00042773"/>
    </source>
</evidence>
<organism evidence="11 12">
    <name type="scientific">Pseudomonas abyssi</name>
    <dbReference type="NCBI Taxonomy" id="170540"/>
    <lineage>
        <taxon>Bacteria</taxon>
        <taxon>Pseudomonadati</taxon>
        <taxon>Pseudomonadota</taxon>
        <taxon>Gammaproteobacteria</taxon>
        <taxon>Pseudomonadales</taxon>
        <taxon>Pseudomonadaceae</taxon>
        <taxon>Pseudomonas</taxon>
    </lineage>
</organism>
<dbReference type="EMBL" id="LMAZ01000004">
    <property type="protein sequence ID" value="RGP54045.1"/>
    <property type="molecule type" value="Genomic_DNA"/>
</dbReference>
<reference evidence="11 12" key="1">
    <citation type="journal article" date="2018" name="Syst. Appl. Microbiol.">
        <title>Pseudomonas gallaeciensis sp. nov., isolated from crude-oil-contaminated intertidal sand samples after the Prestige oil spill.</title>
        <authorList>
            <person name="Mulet M."/>
            <person name="Sanchez D."/>
            <person name="Rodriguez A.C."/>
            <person name="Nogales B."/>
            <person name="Bosch R."/>
            <person name="Busquets A."/>
            <person name="Gomila M."/>
            <person name="Lalucat J."/>
            <person name="Garcia-Valdes E."/>
        </authorList>
    </citation>
    <scope>NUCLEOTIDE SEQUENCE [LARGE SCALE GENOMIC DNA]</scope>
    <source>
        <strain evidence="11 12">V113</strain>
    </source>
</reference>
<feature type="region of interest" description="Disordered" evidence="8">
    <location>
        <begin position="545"/>
        <end position="573"/>
    </location>
</feature>
<dbReference type="PANTHER" id="PTHR43767">
    <property type="entry name" value="LONG-CHAIN-FATTY-ACID--COA LIGASE"/>
    <property type="match status" value="1"/>
</dbReference>
<keyword evidence="12" id="KW-1185">Reference proteome</keyword>
<dbReference type="Pfam" id="PF00501">
    <property type="entry name" value="AMP-binding"/>
    <property type="match status" value="1"/>
</dbReference>
<dbReference type="AlphaFoldDB" id="A0A395R1N9"/>
<evidence type="ECO:0000256" key="6">
    <source>
        <dbReference type="ARBA" id="ARBA00039545"/>
    </source>
</evidence>
<comment type="pathway">
    <text evidence="2">Lipid metabolism; fatty acid beta-oxidation.</text>
</comment>
<dbReference type="GO" id="GO:0016020">
    <property type="term" value="C:membrane"/>
    <property type="evidence" value="ECO:0007669"/>
    <property type="project" value="UniProtKB-SubCell"/>
</dbReference>
<keyword evidence="4" id="KW-0472">Membrane</keyword>
<evidence type="ECO:0000313" key="12">
    <source>
        <dbReference type="Proteomes" id="UP000265411"/>
    </source>
</evidence>
<dbReference type="CDD" id="cd05936">
    <property type="entry name" value="FC-FACS_FadD_like"/>
    <property type="match status" value="1"/>
</dbReference>
<evidence type="ECO:0000256" key="4">
    <source>
        <dbReference type="ARBA" id="ARBA00023136"/>
    </source>
</evidence>
<dbReference type="PROSITE" id="PS00455">
    <property type="entry name" value="AMP_BINDING"/>
    <property type="match status" value="1"/>
</dbReference>
<dbReference type="InterPro" id="IPR042099">
    <property type="entry name" value="ANL_N_sf"/>
</dbReference>
<dbReference type="Pfam" id="PF13193">
    <property type="entry name" value="AMP-binding_C"/>
    <property type="match status" value="1"/>
</dbReference>
<feature type="domain" description="AMP-dependent synthetase/ligase" evidence="9">
    <location>
        <begin position="36"/>
        <end position="423"/>
    </location>
</feature>
<evidence type="ECO:0000256" key="2">
    <source>
        <dbReference type="ARBA" id="ARBA00005005"/>
    </source>
</evidence>
<evidence type="ECO:0000259" key="9">
    <source>
        <dbReference type="Pfam" id="PF00501"/>
    </source>
</evidence>
<dbReference type="InterPro" id="IPR020845">
    <property type="entry name" value="AMP-binding_CS"/>
</dbReference>